<accession>A0A4T2BJA7</accession>
<dbReference type="SUPFAM" id="SSF53474">
    <property type="entry name" value="alpha/beta-Hydrolases"/>
    <property type="match status" value="1"/>
</dbReference>
<keyword evidence="3" id="KW-1185">Reference proteome</keyword>
<comment type="caution">
    <text evidence="2">The sequence shown here is derived from an EMBL/GenBank/DDBJ whole genome shotgun (WGS) entry which is preliminary data.</text>
</comment>
<dbReference type="Pfam" id="PF12697">
    <property type="entry name" value="Abhydrolase_6"/>
    <property type="match status" value="1"/>
</dbReference>
<dbReference type="PANTHER" id="PTHR37017">
    <property type="entry name" value="AB HYDROLASE-1 DOMAIN-CONTAINING PROTEIN-RELATED"/>
    <property type="match status" value="1"/>
</dbReference>
<gene>
    <name evidence="2" type="ORF">D4765_16870</name>
</gene>
<keyword evidence="2" id="KW-0378">Hydrolase</keyword>
<proteinExistence type="predicted"/>
<dbReference type="GO" id="GO:0016787">
    <property type="term" value="F:hydrolase activity"/>
    <property type="evidence" value="ECO:0007669"/>
    <property type="project" value="UniProtKB-KW"/>
</dbReference>
<name>A0A4T2BJA7_9MICO</name>
<evidence type="ECO:0000313" key="2">
    <source>
        <dbReference type="EMBL" id="TIH30819.1"/>
    </source>
</evidence>
<dbReference type="InterPro" id="IPR000073">
    <property type="entry name" value="AB_hydrolase_1"/>
</dbReference>
<dbReference type="InterPro" id="IPR052897">
    <property type="entry name" value="Sec-Metab_Biosynth_Hydrolase"/>
</dbReference>
<dbReference type="InterPro" id="IPR029058">
    <property type="entry name" value="AB_hydrolase_fold"/>
</dbReference>
<reference evidence="2 3" key="1">
    <citation type="journal article" date="2019" name="Microorganisms">
        <title>Systematic Affiliation and Genome Analysis of Subtercola vilae DB165(T) with Particular Emphasis on Cold Adaptation of an Isolate from a High-Altitude Cold Volcano Lake.</title>
        <authorList>
            <person name="Villalobos A.S."/>
            <person name="Wiese J."/>
            <person name="Imhoff J.F."/>
            <person name="Dorador C."/>
            <person name="Keller A."/>
            <person name="Hentschel U."/>
        </authorList>
    </citation>
    <scope>NUCLEOTIDE SEQUENCE [LARGE SCALE GENOMIC DNA]</scope>
    <source>
        <strain evidence="2 3">DB165</strain>
    </source>
</reference>
<evidence type="ECO:0000259" key="1">
    <source>
        <dbReference type="Pfam" id="PF12697"/>
    </source>
</evidence>
<protein>
    <submittedName>
        <fullName evidence="2">Alpha/beta fold hydrolase</fullName>
    </submittedName>
</protein>
<feature type="domain" description="AB hydrolase-1" evidence="1">
    <location>
        <begin position="9"/>
        <end position="238"/>
    </location>
</feature>
<sequence>MTPAAPPLVILIHGAWAGSWVWQSTAACLEAAGFWVVAIDLPGVGSHPGHASLASLESHVTAVTDVIAGSRGVYLVAHSGGGVIATAVAEALPRQISGIVYVAGIMLPSGMSFGELCAEIENTSPDANGIMPYLELASGSTSVPPEAGVAVFFNQAPTADAIGASRQLGPWPDAVLSPVVTWTPDGFGSVPRLYLEAEFDRSIPLAMQRHMQQRTPGAARITLASDHAPQLSQPDELLAGIRSLVRLATESAEVLAN</sequence>
<evidence type="ECO:0000313" key="3">
    <source>
        <dbReference type="Proteomes" id="UP000306192"/>
    </source>
</evidence>
<dbReference type="Gene3D" id="3.40.50.1820">
    <property type="entry name" value="alpha/beta hydrolase"/>
    <property type="match status" value="1"/>
</dbReference>
<dbReference type="OrthoDB" id="9814966at2"/>
<dbReference type="EMBL" id="QYRT01000048">
    <property type="protein sequence ID" value="TIH30819.1"/>
    <property type="molecule type" value="Genomic_DNA"/>
</dbReference>
<dbReference type="PANTHER" id="PTHR37017:SF11">
    <property type="entry name" value="ESTERASE_LIPASE_THIOESTERASE DOMAIN-CONTAINING PROTEIN"/>
    <property type="match status" value="1"/>
</dbReference>
<organism evidence="2 3">
    <name type="scientific">Subtercola vilae</name>
    <dbReference type="NCBI Taxonomy" id="2056433"/>
    <lineage>
        <taxon>Bacteria</taxon>
        <taxon>Bacillati</taxon>
        <taxon>Actinomycetota</taxon>
        <taxon>Actinomycetes</taxon>
        <taxon>Micrococcales</taxon>
        <taxon>Microbacteriaceae</taxon>
        <taxon>Subtercola</taxon>
    </lineage>
</organism>
<dbReference type="Proteomes" id="UP000306192">
    <property type="component" value="Unassembled WGS sequence"/>
</dbReference>
<dbReference type="AlphaFoldDB" id="A0A4T2BJA7"/>